<dbReference type="AlphaFoldDB" id="K8DZY9"/>
<dbReference type="InterPro" id="IPR045854">
    <property type="entry name" value="NO2/SO3_Rdtase_4Fe4S_sf"/>
</dbReference>
<dbReference type="EMBL" id="CAOS01000012">
    <property type="protein sequence ID" value="CCO08747.1"/>
    <property type="molecule type" value="Genomic_DNA"/>
</dbReference>
<dbReference type="Gene3D" id="3.30.413.10">
    <property type="entry name" value="Sulfite Reductase Hemoprotein, domain 1"/>
    <property type="match status" value="1"/>
</dbReference>
<dbReference type="SUPFAM" id="SSF56014">
    <property type="entry name" value="Nitrite and sulphite reductase 4Fe-4S domain-like"/>
    <property type="match status" value="1"/>
</dbReference>
<dbReference type="Gene3D" id="3.30.70.20">
    <property type="match status" value="1"/>
</dbReference>
<feature type="domain" description="4Fe-4S ferredoxin-type" evidence="4">
    <location>
        <begin position="117"/>
        <end position="146"/>
    </location>
</feature>
<dbReference type="PROSITE" id="PS51379">
    <property type="entry name" value="4FE4S_FER_2"/>
    <property type="match status" value="2"/>
</dbReference>
<dbReference type="SUPFAM" id="SSF54862">
    <property type="entry name" value="4Fe-4S ferredoxins"/>
    <property type="match status" value="1"/>
</dbReference>
<dbReference type="GO" id="GO:0016491">
    <property type="term" value="F:oxidoreductase activity"/>
    <property type="evidence" value="ECO:0007669"/>
    <property type="project" value="InterPro"/>
</dbReference>
<dbReference type="STRING" id="1121428.DESHY_50055"/>
<name>K8DZY9_9FIRM</name>
<gene>
    <name evidence="5" type="ORF">DESHY_50055</name>
</gene>
<dbReference type="GO" id="GO:0051536">
    <property type="term" value="F:iron-sulfur cluster binding"/>
    <property type="evidence" value="ECO:0007669"/>
    <property type="project" value="UniProtKB-KW"/>
</dbReference>
<keyword evidence="1" id="KW-0479">Metal-binding</keyword>
<dbReference type="InterPro" id="IPR017896">
    <property type="entry name" value="4Fe4S_Fe-S-bd"/>
</dbReference>
<dbReference type="InterPro" id="IPR017900">
    <property type="entry name" value="4Fe4S_Fe_S_CS"/>
</dbReference>
<dbReference type="eggNOG" id="COG2221">
    <property type="taxonomic scope" value="Bacteria"/>
</dbReference>
<protein>
    <submittedName>
        <fullName evidence="5">Nitrite and sulphite reductase 4Fe-4S region</fullName>
    </submittedName>
</protein>
<dbReference type="GO" id="GO:0046872">
    <property type="term" value="F:metal ion binding"/>
    <property type="evidence" value="ECO:0007669"/>
    <property type="project" value="UniProtKB-KW"/>
</dbReference>
<evidence type="ECO:0000256" key="2">
    <source>
        <dbReference type="ARBA" id="ARBA00023004"/>
    </source>
</evidence>
<comment type="caution">
    <text evidence="5">The sequence shown here is derived from an EMBL/GenBank/DDBJ whole genome shotgun (WGS) entry which is preliminary data.</text>
</comment>
<evidence type="ECO:0000313" key="6">
    <source>
        <dbReference type="Proteomes" id="UP000009315"/>
    </source>
</evidence>
<dbReference type="Proteomes" id="UP000009315">
    <property type="component" value="Unassembled WGS sequence"/>
</dbReference>
<keyword evidence="3" id="KW-0411">Iron-sulfur</keyword>
<evidence type="ECO:0000256" key="1">
    <source>
        <dbReference type="ARBA" id="ARBA00022723"/>
    </source>
</evidence>
<organism evidence="5 6">
    <name type="scientific">Desulforamulus hydrothermalis Lam5 = DSM 18033</name>
    <dbReference type="NCBI Taxonomy" id="1121428"/>
    <lineage>
        <taxon>Bacteria</taxon>
        <taxon>Bacillati</taxon>
        <taxon>Bacillota</taxon>
        <taxon>Clostridia</taxon>
        <taxon>Eubacteriales</taxon>
        <taxon>Peptococcaceae</taxon>
        <taxon>Desulforamulus</taxon>
    </lineage>
</organism>
<dbReference type="GO" id="GO:0020037">
    <property type="term" value="F:heme binding"/>
    <property type="evidence" value="ECO:0007669"/>
    <property type="project" value="InterPro"/>
</dbReference>
<evidence type="ECO:0000259" key="4">
    <source>
        <dbReference type="PROSITE" id="PS51379"/>
    </source>
</evidence>
<reference evidence="5 6" key="1">
    <citation type="journal article" date="2013" name="Genome Announc.">
        <title>Genome Sequence of the Sulfate-Reducing Bacterium Desulfotomaculum hydrothermale Lam5(T).</title>
        <authorList>
            <person name="Amin O."/>
            <person name="Fardeau M.L."/>
            <person name="Valette O."/>
            <person name="Hirschler-Rea A."/>
            <person name="Barbe V."/>
            <person name="Medigue C."/>
            <person name="Vacherie B."/>
            <person name="Ollivier B."/>
            <person name="Bertin P.N."/>
            <person name="Dolla A."/>
        </authorList>
    </citation>
    <scope>NUCLEOTIDE SEQUENCE [LARGE SCALE GENOMIC DNA]</scope>
    <source>
        <strain evidence="6">Lam5 / DSM 18033</strain>
    </source>
</reference>
<proteinExistence type="predicted"/>
<evidence type="ECO:0000313" key="5">
    <source>
        <dbReference type="EMBL" id="CCO08747.1"/>
    </source>
</evidence>
<accession>K8DZY9</accession>
<keyword evidence="6" id="KW-1185">Reference proteome</keyword>
<dbReference type="Pfam" id="PF01077">
    <property type="entry name" value="NIR_SIR"/>
    <property type="match status" value="1"/>
</dbReference>
<sequence length="204" mass="21801">MKLGMALYHDAELYKIITCRKCQHAVVDTEQTAKACHKVFQELDFTGRRRLGLSGAKPKHHDIFTVAVAGCPNACSQPQIKDFGLLGQAVPAAAEGCSGCGLCTATCPDQCILLTEKGPQIDASRCLNCGQCAACCATGAVTVSKAGYKVMRGGKLGRRPRLAEEVASLTDEQEALGWLRQTLELLLAEGLPGERLGTLLNRLK</sequence>
<evidence type="ECO:0000256" key="3">
    <source>
        <dbReference type="ARBA" id="ARBA00023014"/>
    </source>
</evidence>
<dbReference type="InterPro" id="IPR006067">
    <property type="entry name" value="NO2/SO3_Rdtase_4Fe4S_dom"/>
</dbReference>
<keyword evidence="2" id="KW-0408">Iron</keyword>
<dbReference type="PROSITE" id="PS00198">
    <property type="entry name" value="4FE4S_FER_1"/>
    <property type="match status" value="1"/>
</dbReference>
<feature type="domain" description="4Fe-4S ferredoxin-type" evidence="4">
    <location>
        <begin position="88"/>
        <end position="116"/>
    </location>
</feature>